<reference evidence="1" key="1">
    <citation type="submission" date="2018-11" db="EMBL/GenBank/DDBJ databases">
        <authorList>
            <consortium name="Pathogen Informatics"/>
        </authorList>
    </citation>
    <scope>NUCLEOTIDE SEQUENCE</scope>
</reference>
<comment type="caution">
    <text evidence="1">The sequence shown here is derived from an EMBL/GenBank/DDBJ whole genome shotgun (WGS) entry which is preliminary data.</text>
</comment>
<organism evidence="1 2">
    <name type="scientific">Protopolystoma xenopodis</name>
    <dbReference type="NCBI Taxonomy" id="117903"/>
    <lineage>
        <taxon>Eukaryota</taxon>
        <taxon>Metazoa</taxon>
        <taxon>Spiralia</taxon>
        <taxon>Lophotrochozoa</taxon>
        <taxon>Platyhelminthes</taxon>
        <taxon>Monogenea</taxon>
        <taxon>Polyopisthocotylea</taxon>
        <taxon>Polystomatidea</taxon>
        <taxon>Polystomatidae</taxon>
        <taxon>Protopolystoma</taxon>
    </lineage>
</organism>
<protein>
    <submittedName>
        <fullName evidence="1">Uncharacterized protein</fullName>
    </submittedName>
</protein>
<name>A0A3S4ZPV7_9PLAT</name>
<keyword evidence="2" id="KW-1185">Reference proteome</keyword>
<dbReference type="AlphaFoldDB" id="A0A3S4ZPV7"/>
<dbReference type="Proteomes" id="UP000784294">
    <property type="component" value="Unassembled WGS sequence"/>
</dbReference>
<evidence type="ECO:0000313" key="1">
    <source>
        <dbReference type="EMBL" id="VEL08925.1"/>
    </source>
</evidence>
<evidence type="ECO:0000313" key="2">
    <source>
        <dbReference type="Proteomes" id="UP000784294"/>
    </source>
</evidence>
<gene>
    <name evidence="1" type="ORF">PXEA_LOCUS2365</name>
</gene>
<proteinExistence type="predicted"/>
<accession>A0A3S4ZPV7</accession>
<dbReference type="EMBL" id="CAAALY010005069">
    <property type="protein sequence ID" value="VEL08925.1"/>
    <property type="molecule type" value="Genomic_DNA"/>
</dbReference>
<sequence>MRVQKKTAAELLVARCRLSRVQEILRGQSASPLTRNCFMQPSLPNRVTMPPDLNAMCPTFRPEAPHWIASLTRSLFLAICHLPASSNLVLSIPHKNTSTIPVLLTYSVLGYPSQILSVLFPCLRSSGHPTRGHVPVDRFPATASLSALEGNGPLEAQSPVCPRSSELRRGLERMSSFMVRRAFPNAYGSGQ</sequence>